<reference evidence="11 12" key="1">
    <citation type="submission" date="2020-02" db="EMBL/GenBank/DDBJ databases">
        <authorList>
            <person name="Ma Q."/>
            <person name="Huang Y."/>
            <person name="Song X."/>
            <person name="Pei D."/>
        </authorList>
    </citation>
    <scope>NUCLEOTIDE SEQUENCE [LARGE SCALE GENOMIC DNA]</scope>
    <source>
        <strain evidence="11">Sxm20200214</strain>
        <tissue evidence="11">Leaf</tissue>
    </source>
</reference>
<keyword evidence="9" id="KW-0812">Transmembrane</keyword>
<evidence type="ECO:0000313" key="11">
    <source>
        <dbReference type="EMBL" id="KAG2240735.1"/>
    </source>
</evidence>
<organism evidence="11 12">
    <name type="scientific">Brassica carinata</name>
    <name type="common">Ethiopian mustard</name>
    <name type="synonym">Abyssinian cabbage</name>
    <dbReference type="NCBI Taxonomy" id="52824"/>
    <lineage>
        <taxon>Eukaryota</taxon>
        <taxon>Viridiplantae</taxon>
        <taxon>Streptophyta</taxon>
        <taxon>Embryophyta</taxon>
        <taxon>Tracheophyta</taxon>
        <taxon>Spermatophyta</taxon>
        <taxon>Magnoliopsida</taxon>
        <taxon>eudicotyledons</taxon>
        <taxon>Gunneridae</taxon>
        <taxon>Pentapetalae</taxon>
        <taxon>rosids</taxon>
        <taxon>malvids</taxon>
        <taxon>Brassicales</taxon>
        <taxon>Brassicaceae</taxon>
        <taxon>Brassiceae</taxon>
        <taxon>Brassica</taxon>
    </lineage>
</organism>
<dbReference type="InterPro" id="IPR036865">
    <property type="entry name" value="CRAL-TRIO_dom_sf"/>
</dbReference>
<dbReference type="PANTHER" id="PTHR35752:SF1">
    <property type="entry name" value="G-PROTEIN COUPLED RECEPTOR"/>
    <property type="match status" value="1"/>
</dbReference>
<dbReference type="FunFam" id="3.40.525.10:FF:000011">
    <property type="entry name" value="SEC14 cytosolic factor"/>
    <property type="match status" value="1"/>
</dbReference>
<feature type="domain" description="CRAL-TRIO" evidence="10">
    <location>
        <begin position="115"/>
        <end position="301"/>
    </location>
</feature>
<accession>A0A8X7TG23</accession>
<keyword evidence="6" id="KW-0175">Coiled coil</keyword>
<dbReference type="SMART" id="SM00516">
    <property type="entry name" value="SEC14"/>
    <property type="match status" value="1"/>
</dbReference>
<evidence type="ECO:0000256" key="1">
    <source>
        <dbReference type="ARBA" id="ARBA00004202"/>
    </source>
</evidence>
<evidence type="ECO:0000256" key="2">
    <source>
        <dbReference type="ARBA" id="ARBA00004395"/>
    </source>
</evidence>
<keyword evidence="5" id="KW-0333">Golgi apparatus</keyword>
<dbReference type="SUPFAM" id="SSF52087">
    <property type="entry name" value="CRAL/TRIO domain"/>
    <property type="match status" value="1"/>
</dbReference>
<dbReference type="Gene3D" id="1.10.8.20">
    <property type="entry name" value="N-terminal domain of phosphatidylinositol transfer protein sec14p"/>
    <property type="match status" value="1"/>
</dbReference>
<evidence type="ECO:0000256" key="8">
    <source>
        <dbReference type="SAM" id="MobiDB-lite"/>
    </source>
</evidence>
<feature type="region of interest" description="Disordered" evidence="8">
    <location>
        <begin position="1"/>
        <end position="20"/>
    </location>
</feature>
<evidence type="ECO:0000259" key="10">
    <source>
        <dbReference type="PROSITE" id="PS50191"/>
    </source>
</evidence>
<comment type="subcellular location">
    <subcellularLocation>
        <location evidence="1">Cell membrane</location>
        <topology evidence="1">Peripheral membrane protein</topology>
    </subcellularLocation>
    <subcellularLocation>
        <location evidence="2">Golgi apparatus membrane</location>
        <topology evidence="2">Peripheral membrane protein</topology>
    </subcellularLocation>
</comment>
<evidence type="ECO:0000256" key="9">
    <source>
        <dbReference type="SAM" id="Phobius"/>
    </source>
</evidence>
<protein>
    <recommendedName>
        <fullName evidence="10">CRAL-TRIO domain-containing protein</fullName>
    </recommendedName>
</protein>
<evidence type="ECO:0000256" key="7">
    <source>
        <dbReference type="ARBA" id="ARBA00038020"/>
    </source>
</evidence>
<evidence type="ECO:0000256" key="3">
    <source>
        <dbReference type="ARBA" id="ARBA00022448"/>
    </source>
</evidence>
<feature type="region of interest" description="Disordered" evidence="8">
    <location>
        <begin position="1008"/>
        <end position="1030"/>
    </location>
</feature>
<keyword evidence="4" id="KW-0653">Protein transport</keyword>
<dbReference type="PROSITE" id="PS50191">
    <property type="entry name" value="CRAL_TRIO"/>
    <property type="match status" value="1"/>
</dbReference>
<feature type="compositionally biased region" description="Polar residues" evidence="8">
    <location>
        <begin position="1008"/>
        <end position="1021"/>
    </location>
</feature>
<evidence type="ECO:0000256" key="5">
    <source>
        <dbReference type="ARBA" id="ARBA00023034"/>
    </source>
</evidence>
<gene>
    <name evidence="11" type="ORF">Bca52824_090480</name>
</gene>
<dbReference type="InterPro" id="IPR011074">
    <property type="entry name" value="CRAL/TRIO_N_dom"/>
</dbReference>
<dbReference type="AlphaFoldDB" id="A0A8X7TG23"/>
<dbReference type="InterPro" id="IPR036273">
    <property type="entry name" value="CRAL/TRIO_N_dom_sf"/>
</dbReference>
<keyword evidence="3" id="KW-0813">Transport</keyword>
<name>A0A8X7TG23_BRACI</name>
<proteinExistence type="inferred from homology"/>
<dbReference type="Pfam" id="PF00650">
    <property type="entry name" value="CRAL_TRIO"/>
    <property type="match status" value="1"/>
</dbReference>
<dbReference type="Proteomes" id="UP000886595">
    <property type="component" value="Unassembled WGS sequence"/>
</dbReference>
<comment type="similarity">
    <text evidence="7">Belongs to the SFH family.</text>
</comment>
<comment type="caution">
    <text evidence="11">The sequence shown here is derived from an EMBL/GenBank/DDBJ whole genome shotgun (WGS) entry which is preliminary data.</text>
</comment>
<dbReference type="EMBL" id="JAAMPC010001488">
    <property type="protein sequence ID" value="KAG2240735.1"/>
    <property type="molecule type" value="Genomic_DNA"/>
</dbReference>
<dbReference type="GO" id="GO:0000139">
    <property type="term" value="C:Golgi membrane"/>
    <property type="evidence" value="ECO:0007669"/>
    <property type="project" value="UniProtKB-SubCell"/>
</dbReference>
<dbReference type="OrthoDB" id="1848995at2759"/>
<feature type="transmembrane region" description="Helical" evidence="9">
    <location>
        <begin position="934"/>
        <end position="958"/>
    </location>
</feature>
<dbReference type="SUPFAM" id="SSF46938">
    <property type="entry name" value="CRAL/TRIO N-terminal domain"/>
    <property type="match status" value="1"/>
</dbReference>
<sequence>MRETAMKPRMGSFKKRSSSKNLRYSMKRRTSSKVTPVEIEDVHDAEELKSVDAFRQALILDELLPEKHDDYHMMLRFLKARKFDLDKTKLMWTEMLRWRKEFGADTVMEEFEFKEIDEVLKYYPQGHHGVDKEGRPVYIERLGQVDSTKLMQVTTLDRYVNYHVMEFERTFNVKFPACSIAAKKQIDQSTTILDVQGVGLKNFNKAARDLVTRLQAVDGNNYPESLNRMFIINAGSGFRMLWSTVKSFLDPKTTAKINASIQNLFGSFFSVLGNKYQSKLLEIIDESELPEFLGGTCTCADSGGCMRSDKGPWNNPEIMQRVKNGDHKCTKRSQAENGAEETIFEGSESTAEQAPEEAKDPAQPSSSSSDIVPVAAHPAWNMPEAHKFSLSKKEVYAIQEACNTAASDGGRSPIFTGVMALVMGVVTMIRVTKNVPRKLTESTLYSSPMYCDDASMNKSAMQSEKMMVPAISGEDFMAIMKRMAELEQKVTVLSAQPTTMPPEKEEMLNAAISRSNVLEQELAATKKALDDSLGRQEDLVAYIEKKKKKKKLVNVHYISFGDITLEHVKMISEVFIAEPLPNKWCKLTVFVGLTTLLFNRLLWSSYVDSLEEYLDQISHSRFEKYNEVVSHAYENLFAAFAIGLFEGAGSVPVPDSNCYALDNSSRLVDFSSWIGHPFEYDGKEFDLVVRFCKDVETRGQAGYVDFGRFDPLSYFDSSSGHFDFVQGFYHGDLANCEQSYDKLGRTAQVNIICGNCVDGRCKGGLGCICSVTQDSTCRVTVELAIPCEKPGPRVFKGFTVGLHPRSWELIYNGMTQFGFDKPRREFSFKTEQTHLTLYMTAIASLSTLVGKPIIKVSPENGLNVKISGSSLTGNHPTTLSPSTLVLDWNCEKTRKTPYEVNVTIPVDGYDPVQFFLTKLCEYNQGAEGGSAKGWAIFGVFSCVSLVAFTLFCCGGFIYKTRVERVRGIDALPGMSLLSGLLETASGSGQNYSRTEEINSAFANEVSWDRSSTSSTQAPTQRPSERTYGAI</sequence>
<dbReference type="GO" id="GO:0015031">
    <property type="term" value="P:protein transport"/>
    <property type="evidence" value="ECO:0007669"/>
    <property type="project" value="UniProtKB-KW"/>
</dbReference>
<keyword evidence="9" id="KW-1133">Transmembrane helix</keyword>
<dbReference type="GO" id="GO:0005886">
    <property type="term" value="C:plasma membrane"/>
    <property type="evidence" value="ECO:0007669"/>
    <property type="project" value="UniProtKB-SubCell"/>
</dbReference>
<dbReference type="Gene3D" id="3.40.525.10">
    <property type="entry name" value="CRAL-TRIO lipid binding domain"/>
    <property type="match status" value="1"/>
</dbReference>
<keyword evidence="12" id="KW-1185">Reference proteome</keyword>
<evidence type="ECO:0000256" key="6">
    <source>
        <dbReference type="ARBA" id="ARBA00023054"/>
    </source>
</evidence>
<dbReference type="SMART" id="SM01100">
    <property type="entry name" value="CRAL_TRIO_N"/>
    <property type="match status" value="1"/>
</dbReference>
<dbReference type="CDD" id="cd00170">
    <property type="entry name" value="SEC14"/>
    <property type="match status" value="1"/>
</dbReference>
<feature type="region of interest" description="Disordered" evidence="8">
    <location>
        <begin position="325"/>
        <end position="371"/>
    </location>
</feature>
<dbReference type="PANTHER" id="PTHR35752">
    <property type="entry name" value="G-PROTEIN COUPLED RECEPTOR"/>
    <property type="match status" value="1"/>
</dbReference>
<dbReference type="InterPro" id="IPR001251">
    <property type="entry name" value="CRAL-TRIO_dom"/>
</dbReference>
<evidence type="ECO:0000313" key="12">
    <source>
        <dbReference type="Proteomes" id="UP000886595"/>
    </source>
</evidence>
<evidence type="ECO:0000256" key="4">
    <source>
        <dbReference type="ARBA" id="ARBA00022927"/>
    </source>
</evidence>
<keyword evidence="9" id="KW-0472">Membrane</keyword>